<name>A0AAE3YK30_9ACTN</name>
<dbReference type="Pfam" id="PF04672">
    <property type="entry name" value="Methyltransf_19"/>
    <property type="match status" value="1"/>
</dbReference>
<dbReference type="EMBL" id="JAVDYB010000001">
    <property type="protein sequence ID" value="MDR7274357.1"/>
    <property type="molecule type" value="Genomic_DNA"/>
</dbReference>
<evidence type="ECO:0000313" key="1">
    <source>
        <dbReference type="EMBL" id="MDR7274357.1"/>
    </source>
</evidence>
<evidence type="ECO:0000313" key="2">
    <source>
        <dbReference type="Proteomes" id="UP001183643"/>
    </source>
</evidence>
<proteinExistence type="predicted"/>
<evidence type="ECO:0008006" key="3">
    <source>
        <dbReference type="Google" id="ProtNLM"/>
    </source>
</evidence>
<dbReference type="RefSeq" id="WP_310363958.1">
    <property type="nucleotide sequence ID" value="NZ_JAVDYB010000001.1"/>
</dbReference>
<dbReference type="Gene3D" id="3.40.50.150">
    <property type="entry name" value="Vaccinia Virus protein VP39"/>
    <property type="match status" value="1"/>
</dbReference>
<dbReference type="Proteomes" id="UP001183643">
    <property type="component" value="Unassembled WGS sequence"/>
</dbReference>
<sequence length="258" mass="27983">MRELPDRVPDGVDFSVPNAARIYDHALGGYHNFAIDREFWRTAEELVPGARGIAHAHRAFLGRAVRELAALGIRQFLDLGSGLPTLGNVHEAARDADPGARVIYVDNDAATVVQGRALLEREPRVRVIEGDLRRPEDVLYHPEVLDLLDFAEPVAVLLVDVLHLVPDADRPAEIVARLGEACVSGSHVVLSHQAPDPEHAGLPYPMTVFPRTAGELSAILGDFDIVDPGVVPATDWRPDPLAAETSRPSALAAVARKR</sequence>
<dbReference type="PIRSF" id="PIRSF017393">
    <property type="entry name" value="MTase_SAV2177"/>
    <property type="match status" value="1"/>
</dbReference>
<dbReference type="InterPro" id="IPR006764">
    <property type="entry name" value="SAM_dep_MeTrfase_SAV2177_type"/>
</dbReference>
<dbReference type="SUPFAM" id="SSF53335">
    <property type="entry name" value="S-adenosyl-L-methionine-dependent methyltransferases"/>
    <property type="match status" value="1"/>
</dbReference>
<comment type="caution">
    <text evidence="1">The sequence shown here is derived from an EMBL/GenBank/DDBJ whole genome shotgun (WGS) entry which is preliminary data.</text>
</comment>
<protein>
    <recommendedName>
        <fullName evidence="3">S-adenosyl methyltransferase</fullName>
    </recommendedName>
</protein>
<dbReference type="AlphaFoldDB" id="A0AAE3YK30"/>
<organism evidence="1 2">
    <name type="scientific">Catenuloplanes atrovinosus</name>
    <dbReference type="NCBI Taxonomy" id="137266"/>
    <lineage>
        <taxon>Bacteria</taxon>
        <taxon>Bacillati</taxon>
        <taxon>Actinomycetota</taxon>
        <taxon>Actinomycetes</taxon>
        <taxon>Micromonosporales</taxon>
        <taxon>Micromonosporaceae</taxon>
        <taxon>Catenuloplanes</taxon>
    </lineage>
</organism>
<reference evidence="1" key="1">
    <citation type="submission" date="2023-07" db="EMBL/GenBank/DDBJ databases">
        <title>Sequencing the genomes of 1000 actinobacteria strains.</title>
        <authorList>
            <person name="Klenk H.-P."/>
        </authorList>
    </citation>
    <scope>NUCLEOTIDE SEQUENCE</scope>
    <source>
        <strain evidence="1">DSM 44707</strain>
    </source>
</reference>
<dbReference type="InterPro" id="IPR029063">
    <property type="entry name" value="SAM-dependent_MTases_sf"/>
</dbReference>
<gene>
    <name evidence="1" type="ORF">J2S41_001135</name>
</gene>
<accession>A0AAE3YK30</accession>
<keyword evidence="2" id="KW-1185">Reference proteome</keyword>